<dbReference type="EMBL" id="PGGS01000400">
    <property type="protein sequence ID" value="PNH04326.1"/>
    <property type="molecule type" value="Genomic_DNA"/>
</dbReference>
<sequence length="126" mass="12471">MPAPLTRAKEIRVAPSPGSEAVPPEHRGKYLGVLDRVPELQAMGATTVLLGPVALSGPTPGADPAAGARSPLSLMAPDPSLAVAGPLAAAGELKQLVRGLHAAGLEVMLQVGGPAAVSAWPPANGP</sequence>
<dbReference type="OrthoDB" id="204980at2759"/>
<accession>A0A2J7ZVN2</accession>
<gene>
    <name evidence="1" type="ORF">TSOC_009519</name>
</gene>
<dbReference type="SUPFAM" id="SSF51445">
    <property type="entry name" value="(Trans)glycosidases"/>
    <property type="match status" value="1"/>
</dbReference>
<proteinExistence type="predicted"/>
<dbReference type="PANTHER" id="PTHR43002">
    <property type="entry name" value="GLYCOGEN DEBRANCHING ENZYME"/>
    <property type="match status" value="1"/>
</dbReference>
<dbReference type="Gene3D" id="3.20.20.80">
    <property type="entry name" value="Glycosidases"/>
    <property type="match status" value="1"/>
</dbReference>
<name>A0A2J7ZVN2_9CHLO</name>
<dbReference type="AlphaFoldDB" id="A0A2J7ZVN2"/>
<evidence type="ECO:0000313" key="1">
    <source>
        <dbReference type="EMBL" id="PNH04326.1"/>
    </source>
</evidence>
<reference evidence="1 2" key="1">
    <citation type="journal article" date="2017" name="Mol. Biol. Evol.">
        <title>The 4-celled Tetrabaena socialis nuclear genome reveals the essential components for genetic control of cell number at the origin of multicellularity in the volvocine lineage.</title>
        <authorList>
            <person name="Featherston J."/>
            <person name="Arakaki Y."/>
            <person name="Hanschen E.R."/>
            <person name="Ferris P.J."/>
            <person name="Michod R.E."/>
            <person name="Olson B.J.S.C."/>
            <person name="Nozaki H."/>
            <person name="Durand P.M."/>
        </authorList>
    </citation>
    <scope>NUCLEOTIDE SEQUENCE [LARGE SCALE GENOMIC DNA]</scope>
    <source>
        <strain evidence="1 2">NIES-571</strain>
    </source>
</reference>
<protein>
    <submittedName>
        <fullName evidence="1">Uncharacterized protein</fullName>
    </submittedName>
</protein>
<dbReference type="InterPro" id="IPR017853">
    <property type="entry name" value="GH"/>
</dbReference>
<dbReference type="Proteomes" id="UP000236333">
    <property type="component" value="Unassembled WGS sequence"/>
</dbReference>
<keyword evidence="2" id="KW-1185">Reference proteome</keyword>
<evidence type="ECO:0000313" key="2">
    <source>
        <dbReference type="Proteomes" id="UP000236333"/>
    </source>
</evidence>
<comment type="caution">
    <text evidence="1">The sequence shown here is derived from an EMBL/GenBank/DDBJ whole genome shotgun (WGS) entry which is preliminary data.</text>
</comment>
<organism evidence="1 2">
    <name type="scientific">Tetrabaena socialis</name>
    <dbReference type="NCBI Taxonomy" id="47790"/>
    <lineage>
        <taxon>Eukaryota</taxon>
        <taxon>Viridiplantae</taxon>
        <taxon>Chlorophyta</taxon>
        <taxon>core chlorophytes</taxon>
        <taxon>Chlorophyceae</taxon>
        <taxon>CS clade</taxon>
        <taxon>Chlamydomonadales</taxon>
        <taxon>Tetrabaenaceae</taxon>
        <taxon>Tetrabaena</taxon>
    </lineage>
</organism>